<evidence type="ECO:0000256" key="6">
    <source>
        <dbReference type="HAMAP-Rule" id="MF_01114"/>
    </source>
</evidence>
<dbReference type="STRING" id="1121865.OMW_00891"/>
<evidence type="ECO:0000256" key="5">
    <source>
        <dbReference type="ARBA" id="ARBA00022490"/>
    </source>
</evidence>
<dbReference type="eggNOG" id="COG2137">
    <property type="taxonomic scope" value="Bacteria"/>
</dbReference>
<comment type="function">
    <text evidence="1 6">Modulates RecA activity.</text>
</comment>
<dbReference type="GO" id="GO:0006282">
    <property type="term" value="P:regulation of DNA repair"/>
    <property type="evidence" value="ECO:0007669"/>
    <property type="project" value="UniProtKB-UniRule"/>
</dbReference>
<reference evidence="10 11" key="1">
    <citation type="submission" date="2013-03" db="EMBL/GenBank/DDBJ databases">
        <title>The Genome Sequence of Enterococcus columbae ATCC_51263 (PacBio/Illumina hybrid assembly).</title>
        <authorList>
            <consortium name="The Broad Institute Genomics Platform"/>
            <consortium name="The Broad Institute Genome Sequencing Center for Infectious Disease"/>
            <person name="Earl A."/>
            <person name="Russ C."/>
            <person name="Gilmore M."/>
            <person name="Surin D."/>
            <person name="Walker B."/>
            <person name="Young S."/>
            <person name="Zeng Q."/>
            <person name="Gargeya S."/>
            <person name="Fitzgerald M."/>
            <person name="Haas B."/>
            <person name="Abouelleil A."/>
            <person name="Allen A.W."/>
            <person name="Alvarado L."/>
            <person name="Arachchi H.M."/>
            <person name="Berlin A.M."/>
            <person name="Chapman S.B."/>
            <person name="Gainer-Dewar J."/>
            <person name="Goldberg J."/>
            <person name="Griggs A."/>
            <person name="Gujja S."/>
            <person name="Hansen M."/>
            <person name="Howarth C."/>
            <person name="Imamovic A."/>
            <person name="Ireland A."/>
            <person name="Larimer J."/>
            <person name="McCowan C."/>
            <person name="Murphy C."/>
            <person name="Pearson M."/>
            <person name="Poon T.W."/>
            <person name="Priest M."/>
            <person name="Roberts A."/>
            <person name="Saif S."/>
            <person name="Shea T."/>
            <person name="Sisk P."/>
            <person name="Sykes S."/>
            <person name="Wortman J."/>
            <person name="Nusbaum C."/>
            <person name="Birren B."/>
        </authorList>
    </citation>
    <scope>NUCLEOTIDE SEQUENCE [LARGE SCALE GENOMIC DNA]</scope>
    <source>
        <strain evidence="10 11">ATCC 51263</strain>
    </source>
</reference>
<dbReference type="InterPro" id="IPR053926">
    <property type="entry name" value="RecX_HTH_1st"/>
</dbReference>
<gene>
    <name evidence="6" type="primary">recX</name>
    <name evidence="10" type="ORF">I568_00315</name>
</gene>
<dbReference type="HAMAP" id="MF_01114">
    <property type="entry name" value="RecX"/>
    <property type="match status" value="1"/>
</dbReference>
<evidence type="ECO:0000259" key="7">
    <source>
        <dbReference type="Pfam" id="PF02631"/>
    </source>
</evidence>
<dbReference type="Gene3D" id="1.10.10.10">
    <property type="entry name" value="Winged helix-like DNA-binding domain superfamily/Winged helix DNA-binding domain"/>
    <property type="match status" value="4"/>
</dbReference>
<dbReference type="RefSeq" id="WP_016183053.1">
    <property type="nucleotide sequence ID" value="NZ_KE136347.1"/>
</dbReference>
<evidence type="ECO:0000256" key="4">
    <source>
        <dbReference type="ARBA" id="ARBA00018111"/>
    </source>
</evidence>
<dbReference type="InterPro" id="IPR053924">
    <property type="entry name" value="RecX_HTH_2nd"/>
</dbReference>
<dbReference type="NCBIfam" id="NF010733">
    <property type="entry name" value="PRK14135.1"/>
    <property type="match status" value="1"/>
</dbReference>
<dbReference type="EMBL" id="ASWJ01000002">
    <property type="protein sequence ID" value="EOW87650.1"/>
    <property type="molecule type" value="Genomic_DNA"/>
</dbReference>
<evidence type="ECO:0000256" key="2">
    <source>
        <dbReference type="ARBA" id="ARBA00004496"/>
    </source>
</evidence>
<dbReference type="InterPro" id="IPR036388">
    <property type="entry name" value="WH-like_DNA-bd_sf"/>
</dbReference>
<evidence type="ECO:0000259" key="9">
    <source>
        <dbReference type="Pfam" id="PF21982"/>
    </source>
</evidence>
<feature type="domain" description="RecX third three-helical" evidence="8">
    <location>
        <begin position="212"/>
        <end position="259"/>
    </location>
</feature>
<evidence type="ECO:0000313" key="11">
    <source>
        <dbReference type="Proteomes" id="UP000014113"/>
    </source>
</evidence>
<dbReference type="PATRIC" id="fig|1121865.3.peg.878"/>
<dbReference type="AlphaFoldDB" id="S1NF05"/>
<dbReference type="PANTHER" id="PTHR33602">
    <property type="entry name" value="REGULATORY PROTEIN RECX FAMILY PROTEIN"/>
    <property type="match status" value="1"/>
</dbReference>
<comment type="caution">
    <text evidence="10">The sequence shown here is derived from an EMBL/GenBank/DDBJ whole genome shotgun (WGS) entry which is preliminary data.</text>
</comment>
<keyword evidence="5 6" id="KW-0963">Cytoplasm</keyword>
<keyword evidence="11" id="KW-1185">Reference proteome</keyword>
<dbReference type="Pfam" id="PF21981">
    <property type="entry name" value="RecX_HTH3"/>
    <property type="match status" value="1"/>
</dbReference>
<dbReference type="Pfam" id="PF02631">
    <property type="entry name" value="RecX_HTH2"/>
    <property type="match status" value="1"/>
</dbReference>
<dbReference type="InterPro" id="IPR053925">
    <property type="entry name" value="RecX_HTH_3rd"/>
</dbReference>
<comment type="subcellular location">
    <subcellularLocation>
        <location evidence="2 6">Cytoplasm</location>
    </subcellularLocation>
</comment>
<accession>S1NF05</accession>
<comment type="similarity">
    <text evidence="3 6">Belongs to the RecX family.</text>
</comment>
<dbReference type="InterPro" id="IPR003783">
    <property type="entry name" value="Regulatory_RecX"/>
</dbReference>
<organism evidence="10 11">
    <name type="scientific">Enterococcus columbae DSM 7374 = ATCC 51263</name>
    <dbReference type="NCBI Taxonomy" id="1121865"/>
    <lineage>
        <taxon>Bacteria</taxon>
        <taxon>Bacillati</taxon>
        <taxon>Bacillota</taxon>
        <taxon>Bacilli</taxon>
        <taxon>Lactobacillales</taxon>
        <taxon>Enterococcaceae</taxon>
        <taxon>Enterococcus</taxon>
    </lineage>
</organism>
<feature type="domain" description="RecX second three-helical" evidence="7">
    <location>
        <begin position="108"/>
        <end position="149"/>
    </location>
</feature>
<proteinExistence type="inferred from homology"/>
<dbReference type="OrthoDB" id="5421057at2"/>
<evidence type="ECO:0000259" key="8">
    <source>
        <dbReference type="Pfam" id="PF21981"/>
    </source>
</evidence>
<evidence type="ECO:0000313" key="10">
    <source>
        <dbReference type="EMBL" id="EOW87650.1"/>
    </source>
</evidence>
<feature type="domain" description="RecX first three-helical" evidence="9">
    <location>
        <begin position="64"/>
        <end position="101"/>
    </location>
</feature>
<dbReference type="PANTHER" id="PTHR33602:SF1">
    <property type="entry name" value="REGULATORY PROTEIN RECX FAMILY PROTEIN"/>
    <property type="match status" value="1"/>
</dbReference>
<dbReference type="Proteomes" id="UP000014113">
    <property type="component" value="Unassembled WGS sequence"/>
</dbReference>
<dbReference type="Pfam" id="PF21982">
    <property type="entry name" value="RecX_HTH1"/>
    <property type="match status" value="1"/>
</dbReference>
<protein>
    <recommendedName>
        <fullName evidence="4 6">Regulatory protein RecX</fullName>
    </recommendedName>
</protein>
<dbReference type="GO" id="GO:0005737">
    <property type="term" value="C:cytoplasm"/>
    <property type="evidence" value="ECO:0007669"/>
    <property type="project" value="UniProtKB-SubCell"/>
</dbReference>
<evidence type="ECO:0000256" key="1">
    <source>
        <dbReference type="ARBA" id="ARBA00003529"/>
    </source>
</evidence>
<sequence length="267" mass="31427">MIVVQIEKIKQLKSGLYQLDLDNQQQLQVSEDVLVKFRLLKGKELTTEEIEQIKQASMYDYGLQQALNYLSYQLRTEKEIIDYLLKKEISHADITRICQYLKAQQLLDDLAYAKSYLRTSLRLSDKGPMVIRQKLSTKGVSDSIIQQVLLDYTPEIQLTILKKSMSKMLQRSSQKSHYQQLQKIKLAFVQKGFSYGLIDQAMQAIAPTIDEEQEWDRLVKEAEKSKRRIKAKNNYEFQQKLKQKLYQKGYQLDLIQQYLEQVEIDDE</sequence>
<evidence type="ECO:0000256" key="3">
    <source>
        <dbReference type="ARBA" id="ARBA00009695"/>
    </source>
</evidence>
<name>S1NF05_9ENTE</name>